<evidence type="ECO:0000256" key="6">
    <source>
        <dbReference type="ARBA" id="ARBA00023180"/>
    </source>
</evidence>
<evidence type="ECO:0000256" key="3">
    <source>
        <dbReference type="ARBA" id="ARBA00022729"/>
    </source>
</evidence>
<dbReference type="PROSITE" id="PS51450">
    <property type="entry name" value="LRR"/>
    <property type="match status" value="1"/>
</dbReference>
<dbReference type="GeneID" id="120255726"/>
<dbReference type="InterPro" id="IPR046956">
    <property type="entry name" value="RLP23-like"/>
</dbReference>
<evidence type="ECO:0000256" key="2">
    <source>
        <dbReference type="ARBA" id="ARBA00022692"/>
    </source>
</evidence>
<reference evidence="8" key="1">
    <citation type="submission" date="2025-08" db="UniProtKB">
        <authorList>
            <consortium name="RefSeq"/>
        </authorList>
    </citation>
    <scope>IDENTIFICATION</scope>
</reference>
<dbReference type="Proteomes" id="UP001515500">
    <property type="component" value="Unplaced"/>
</dbReference>
<evidence type="ECO:0000313" key="7">
    <source>
        <dbReference type="Proteomes" id="UP001515500"/>
    </source>
</evidence>
<comment type="subcellular location">
    <subcellularLocation>
        <location evidence="1">Membrane</location>
        <topology evidence="1">Single-pass type I membrane protein</topology>
    </subcellularLocation>
</comment>
<evidence type="ECO:0000256" key="1">
    <source>
        <dbReference type="ARBA" id="ARBA00004479"/>
    </source>
</evidence>
<keyword evidence="7" id="KW-1185">Reference proteome</keyword>
<keyword evidence="5" id="KW-0472">Membrane</keyword>
<evidence type="ECO:0000256" key="5">
    <source>
        <dbReference type="ARBA" id="ARBA00023136"/>
    </source>
</evidence>
<dbReference type="PANTHER" id="PTHR48063:SF112">
    <property type="entry name" value="RECEPTOR LIKE PROTEIN 30-LIKE"/>
    <property type="match status" value="1"/>
</dbReference>
<dbReference type="PRINTS" id="PR00019">
    <property type="entry name" value="LEURICHRPT"/>
</dbReference>
<sequence length="233" mass="25432">MSGELPHCWNQLSWLAIIDLANNNFFGNIPNAIVSLTNLQSLHLRKNGLSRNLPFSLKNANTLVVLHIGENKISGIIPSWIGSLVLDLAQNNFSGVIFPHSFGGFKAMVPSRSERSQLLISKYDQTCYNETLISRISNIGLSCNRLSVTKIIRDMNQLQALDLSINNFSGISALNFLSHLNLSHNKLSGKIPSGSQLQTLDTSAFFYNDGLCGFPLSDCTSKTPAQGSLHGGN</sequence>
<name>A0AB40AWR2_DIOCR</name>
<dbReference type="InterPro" id="IPR032675">
    <property type="entry name" value="LRR_dom_sf"/>
</dbReference>
<accession>A0AB40AWR2</accession>
<gene>
    <name evidence="8" type="primary">LOC120255726</name>
</gene>
<organism evidence="7 8">
    <name type="scientific">Dioscorea cayennensis subsp. rotundata</name>
    <name type="common">White Guinea yam</name>
    <name type="synonym">Dioscorea rotundata</name>
    <dbReference type="NCBI Taxonomy" id="55577"/>
    <lineage>
        <taxon>Eukaryota</taxon>
        <taxon>Viridiplantae</taxon>
        <taxon>Streptophyta</taxon>
        <taxon>Embryophyta</taxon>
        <taxon>Tracheophyta</taxon>
        <taxon>Spermatophyta</taxon>
        <taxon>Magnoliopsida</taxon>
        <taxon>Liliopsida</taxon>
        <taxon>Dioscoreales</taxon>
        <taxon>Dioscoreaceae</taxon>
        <taxon>Dioscorea</taxon>
    </lineage>
</organism>
<protein>
    <submittedName>
        <fullName evidence="8">Receptor-like protein EIX1</fullName>
    </submittedName>
</protein>
<dbReference type="PANTHER" id="PTHR48063">
    <property type="entry name" value="LRR RECEPTOR-LIKE KINASE"/>
    <property type="match status" value="1"/>
</dbReference>
<evidence type="ECO:0000256" key="4">
    <source>
        <dbReference type="ARBA" id="ARBA00022989"/>
    </source>
</evidence>
<dbReference type="AlphaFoldDB" id="A0AB40AWR2"/>
<dbReference type="SUPFAM" id="SSF52058">
    <property type="entry name" value="L domain-like"/>
    <property type="match status" value="1"/>
</dbReference>
<keyword evidence="6" id="KW-0325">Glycoprotein</keyword>
<keyword evidence="3" id="KW-0732">Signal</keyword>
<proteinExistence type="predicted"/>
<dbReference type="Pfam" id="PF00560">
    <property type="entry name" value="LRR_1"/>
    <property type="match status" value="4"/>
</dbReference>
<dbReference type="GO" id="GO:0016020">
    <property type="term" value="C:membrane"/>
    <property type="evidence" value="ECO:0007669"/>
    <property type="project" value="UniProtKB-SubCell"/>
</dbReference>
<keyword evidence="4" id="KW-1133">Transmembrane helix</keyword>
<keyword evidence="2" id="KW-0812">Transmembrane</keyword>
<dbReference type="InterPro" id="IPR001611">
    <property type="entry name" value="Leu-rich_rpt"/>
</dbReference>
<dbReference type="Gene3D" id="3.80.10.10">
    <property type="entry name" value="Ribonuclease Inhibitor"/>
    <property type="match status" value="1"/>
</dbReference>
<evidence type="ECO:0000313" key="8">
    <source>
        <dbReference type="RefSeq" id="XP_039119421.1"/>
    </source>
</evidence>
<dbReference type="RefSeq" id="XP_039119421.1">
    <property type="nucleotide sequence ID" value="XM_039263487.1"/>
</dbReference>